<dbReference type="AlphaFoldDB" id="A0A8X7BHJ2"/>
<protein>
    <submittedName>
        <fullName evidence="1">Uncharacterized protein</fullName>
    </submittedName>
</protein>
<organism evidence="1 2">
    <name type="scientific">Trichonephila clavipes</name>
    <name type="common">Golden silk orbweaver</name>
    <name type="synonym">Nephila clavipes</name>
    <dbReference type="NCBI Taxonomy" id="2585209"/>
    <lineage>
        <taxon>Eukaryota</taxon>
        <taxon>Metazoa</taxon>
        <taxon>Ecdysozoa</taxon>
        <taxon>Arthropoda</taxon>
        <taxon>Chelicerata</taxon>
        <taxon>Arachnida</taxon>
        <taxon>Araneae</taxon>
        <taxon>Araneomorphae</taxon>
        <taxon>Entelegynae</taxon>
        <taxon>Araneoidea</taxon>
        <taxon>Nephilidae</taxon>
        <taxon>Trichonephila</taxon>
    </lineage>
</organism>
<dbReference type="EMBL" id="BMAU01021394">
    <property type="protein sequence ID" value="GFY30602.1"/>
    <property type="molecule type" value="Genomic_DNA"/>
</dbReference>
<gene>
    <name evidence="1" type="ORF">TNCV_3117641</name>
</gene>
<dbReference type="Proteomes" id="UP000887159">
    <property type="component" value="Unassembled WGS sequence"/>
</dbReference>
<evidence type="ECO:0000313" key="1">
    <source>
        <dbReference type="EMBL" id="GFY30602.1"/>
    </source>
</evidence>
<keyword evidence="2" id="KW-1185">Reference proteome</keyword>
<name>A0A8X7BHJ2_TRICX</name>
<reference evidence="1" key="1">
    <citation type="submission" date="2020-08" db="EMBL/GenBank/DDBJ databases">
        <title>Multicomponent nature underlies the extraordinary mechanical properties of spider dragline silk.</title>
        <authorList>
            <person name="Kono N."/>
            <person name="Nakamura H."/>
            <person name="Mori M."/>
            <person name="Yoshida Y."/>
            <person name="Ohtoshi R."/>
            <person name="Malay A.D."/>
            <person name="Moran D.A.P."/>
            <person name="Tomita M."/>
            <person name="Numata K."/>
            <person name="Arakawa K."/>
        </authorList>
    </citation>
    <scope>NUCLEOTIDE SEQUENCE</scope>
</reference>
<proteinExistence type="predicted"/>
<comment type="caution">
    <text evidence="1">The sequence shown here is derived from an EMBL/GenBank/DDBJ whole genome shotgun (WGS) entry which is preliminary data.</text>
</comment>
<sequence>MHYYGNQIVEKVSYSVAPQSPIGRLVWHVTGKRLPTPAVGLWCTQDSPCRRTDAEICRVHILPWTWKEMPNIKIDYNGLFEEERRLNGYLSFNKLEQSENQHAEIDKRWVKTLKTK</sequence>
<accession>A0A8X7BHJ2</accession>
<evidence type="ECO:0000313" key="2">
    <source>
        <dbReference type="Proteomes" id="UP000887159"/>
    </source>
</evidence>